<evidence type="ECO:0000313" key="1">
    <source>
        <dbReference type="EMBL" id="HGG92870.1"/>
    </source>
</evidence>
<comment type="caution">
    <text evidence="1">The sequence shown here is derived from an EMBL/GenBank/DDBJ whole genome shotgun (WGS) entry which is preliminary data.</text>
</comment>
<protein>
    <recommendedName>
        <fullName evidence="2">Teichoic acid biosynthesis protein</fullName>
    </recommendedName>
</protein>
<dbReference type="AlphaFoldDB" id="A0A7C4EJG8"/>
<accession>A0A7C4EJG8</accession>
<dbReference type="PANTHER" id="PTHR21015:SF22">
    <property type="entry name" value="GLYCOSYLTRANSFERASE"/>
    <property type="match status" value="1"/>
</dbReference>
<reference evidence="1" key="1">
    <citation type="journal article" date="2020" name="mSystems">
        <title>Genome- and Community-Level Interaction Insights into Carbon Utilization and Element Cycling Functions of Hydrothermarchaeota in Hydrothermal Sediment.</title>
        <authorList>
            <person name="Zhou Z."/>
            <person name="Liu Y."/>
            <person name="Xu W."/>
            <person name="Pan J."/>
            <person name="Luo Z.H."/>
            <person name="Li M."/>
        </authorList>
    </citation>
    <scope>NUCLEOTIDE SEQUENCE [LARGE SCALE GENOMIC DNA]</scope>
    <source>
        <strain evidence="1">SpSt-413</strain>
    </source>
</reference>
<dbReference type="Pfam" id="PF13528">
    <property type="entry name" value="Glyco_trans_1_3"/>
    <property type="match status" value="1"/>
</dbReference>
<name>A0A7C4EJG8_9BACT</name>
<proteinExistence type="predicted"/>
<evidence type="ECO:0008006" key="2">
    <source>
        <dbReference type="Google" id="ProtNLM"/>
    </source>
</evidence>
<dbReference type="EMBL" id="DSRP01000548">
    <property type="protein sequence ID" value="HGG92870.1"/>
    <property type="molecule type" value="Genomic_DNA"/>
</dbReference>
<sequence length="356" mass="40031">MARILYGVHGTQHGHAIRALTLARRFPEHQFLFVTSEEAAGILRRDFPVEIALNPGTRYKNYALDLWETVKLGARTLLQRESELKRLAGVIERFKPDVCISDYEYFVPIAAKRAGVPCLSLDHQHVITLCRHTLPRSVWWDLHSTSFSVERLFTNCTDHLVISFYQPPLKPGVERSLVCAPIHREKVFDHAPHVGEHILVYQSCSICDRFVPLLKTLSRPVIVYGYGRDAKDGNLTFKKFSEDGLLEDMAGAAYVICGGGHTLMSEALYYGKPIISLPVKGAFEQWMNAHYLEKLGYGLHLDMFNLDEAAVAGFESRADACRARVQAVDFRGNERAFALVEGFVRAGRLTPDVANA</sequence>
<dbReference type="PANTHER" id="PTHR21015">
    <property type="entry name" value="UDP-N-ACETYLGLUCOSAMINE--N-ACETYLMURAMYL-(PENTAPEPTIDE) PYROPHOSPHORYL-UNDECAPRENOL N-ACETYLGLUCOSAMINE TRANSFERASE 1"/>
    <property type="match status" value="1"/>
</dbReference>
<dbReference type="SUPFAM" id="SSF53756">
    <property type="entry name" value="UDP-Glycosyltransferase/glycogen phosphorylase"/>
    <property type="match status" value="1"/>
</dbReference>
<dbReference type="Gene3D" id="3.40.50.2000">
    <property type="entry name" value="Glycogen Phosphorylase B"/>
    <property type="match status" value="1"/>
</dbReference>
<dbReference type="GO" id="GO:0016757">
    <property type="term" value="F:glycosyltransferase activity"/>
    <property type="evidence" value="ECO:0007669"/>
    <property type="project" value="TreeGrafter"/>
</dbReference>
<gene>
    <name evidence="1" type="ORF">ENR59_07950</name>
</gene>
<organism evidence="1">
    <name type="scientific">Fundidesulfovibrio putealis</name>
    <dbReference type="NCBI Taxonomy" id="270496"/>
    <lineage>
        <taxon>Bacteria</taxon>
        <taxon>Pseudomonadati</taxon>
        <taxon>Thermodesulfobacteriota</taxon>
        <taxon>Desulfovibrionia</taxon>
        <taxon>Desulfovibrionales</taxon>
        <taxon>Desulfovibrionaceae</taxon>
        <taxon>Fundidesulfovibrio</taxon>
    </lineage>
</organism>